<evidence type="ECO:0000256" key="1">
    <source>
        <dbReference type="ARBA" id="ARBA00004141"/>
    </source>
</evidence>
<evidence type="ECO:0000313" key="15">
    <source>
        <dbReference type="Proteomes" id="UP000694680"/>
    </source>
</evidence>
<feature type="transmembrane region" description="Helical" evidence="12">
    <location>
        <begin position="193"/>
        <end position="217"/>
    </location>
</feature>
<dbReference type="CDD" id="cd14974">
    <property type="entry name" value="7tmA_Anaphylatoxin_R-like"/>
    <property type="match status" value="1"/>
</dbReference>
<keyword evidence="7" id="KW-1015">Disulfide bond</keyword>
<dbReference type="GO" id="GO:0006935">
    <property type="term" value="P:chemotaxis"/>
    <property type="evidence" value="ECO:0007669"/>
    <property type="project" value="UniProtKB-KW"/>
</dbReference>
<evidence type="ECO:0000256" key="3">
    <source>
        <dbReference type="ARBA" id="ARBA00022692"/>
    </source>
</evidence>
<dbReference type="PANTHER" id="PTHR24225">
    <property type="entry name" value="CHEMOTACTIC RECEPTOR"/>
    <property type="match status" value="1"/>
</dbReference>
<accession>A0A8C5DJU6</accession>
<feature type="transmembrane region" description="Helical" evidence="12">
    <location>
        <begin position="63"/>
        <end position="84"/>
    </location>
</feature>
<dbReference type="Proteomes" id="UP000694680">
    <property type="component" value="Chromosome 16"/>
</dbReference>
<feature type="transmembrane region" description="Helical" evidence="12">
    <location>
        <begin position="29"/>
        <end position="51"/>
    </location>
</feature>
<evidence type="ECO:0000256" key="10">
    <source>
        <dbReference type="ARBA" id="ARBA00025736"/>
    </source>
</evidence>
<evidence type="ECO:0000256" key="7">
    <source>
        <dbReference type="ARBA" id="ARBA00023157"/>
    </source>
</evidence>
<comment type="similarity">
    <text evidence="10">Belongs to the chemokine-like receptor (CMKLR) family.</text>
</comment>
<feature type="transmembrane region" description="Helical" evidence="12">
    <location>
        <begin position="104"/>
        <end position="133"/>
    </location>
</feature>
<evidence type="ECO:0000259" key="13">
    <source>
        <dbReference type="PROSITE" id="PS50262"/>
    </source>
</evidence>
<reference evidence="14" key="2">
    <citation type="submission" date="2025-08" db="UniProtKB">
        <authorList>
            <consortium name="Ensembl"/>
        </authorList>
    </citation>
    <scope>IDENTIFICATION</scope>
</reference>
<dbReference type="PANTHER" id="PTHR24225:SF68">
    <property type="entry name" value="C3A ANAPHYLATOXIN CHEMOTACTIC RECEPTOR-LIKE-RELATED"/>
    <property type="match status" value="1"/>
</dbReference>
<evidence type="ECO:0000256" key="2">
    <source>
        <dbReference type="ARBA" id="ARBA00022500"/>
    </source>
</evidence>
<keyword evidence="3 11" id="KW-0812">Transmembrane</keyword>
<dbReference type="InterPro" id="IPR000826">
    <property type="entry name" value="Formyl_rcpt-rel"/>
</dbReference>
<keyword evidence="15" id="KW-1185">Reference proteome</keyword>
<dbReference type="GO" id="GO:0007200">
    <property type="term" value="P:phospholipase C-activating G protein-coupled receptor signaling pathway"/>
    <property type="evidence" value="ECO:0007669"/>
    <property type="project" value="TreeGrafter"/>
</dbReference>
<reference evidence="14" key="3">
    <citation type="submission" date="2025-09" db="UniProtKB">
        <authorList>
            <consortium name="Ensembl"/>
        </authorList>
    </citation>
    <scope>IDENTIFICATION</scope>
</reference>
<dbReference type="GO" id="GO:0004875">
    <property type="term" value="F:complement receptor activity"/>
    <property type="evidence" value="ECO:0007669"/>
    <property type="project" value="TreeGrafter"/>
</dbReference>
<evidence type="ECO:0000256" key="5">
    <source>
        <dbReference type="ARBA" id="ARBA00023040"/>
    </source>
</evidence>
<keyword evidence="8 11" id="KW-0675">Receptor</keyword>
<dbReference type="AlphaFoldDB" id="A0A8C5DJU6"/>
<dbReference type="Pfam" id="PF00001">
    <property type="entry name" value="7tm_1"/>
    <property type="match status" value="1"/>
</dbReference>
<dbReference type="PROSITE" id="PS50262">
    <property type="entry name" value="G_PROTEIN_RECEP_F1_2"/>
    <property type="match status" value="1"/>
</dbReference>
<keyword evidence="9 11" id="KW-0807">Transducer</keyword>
<evidence type="ECO:0000256" key="4">
    <source>
        <dbReference type="ARBA" id="ARBA00022989"/>
    </source>
</evidence>
<evidence type="ECO:0000256" key="9">
    <source>
        <dbReference type="ARBA" id="ARBA00023224"/>
    </source>
</evidence>
<dbReference type="InterPro" id="IPR017452">
    <property type="entry name" value="GPCR_Rhodpsn_7TM"/>
</dbReference>
<evidence type="ECO:0000256" key="11">
    <source>
        <dbReference type="RuleBase" id="RU000688"/>
    </source>
</evidence>
<feature type="transmembrane region" description="Helical" evidence="12">
    <location>
        <begin position="229"/>
        <end position="249"/>
    </location>
</feature>
<keyword evidence="2" id="KW-0145">Chemotaxis</keyword>
<dbReference type="PRINTS" id="PR00526">
    <property type="entry name" value="FMETLEUPHER"/>
</dbReference>
<evidence type="ECO:0000256" key="12">
    <source>
        <dbReference type="SAM" id="Phobius"/>
    </source>
</evidence>
<comment type="similarity">
    <text evidence="11">Belongs to the G-protein coupled receptor 1 family.</text>
</comment>
<keyword evidence="4 12" id="KW-1133">Transmembrane helix</keyword>
<evidence type="ECO:0000313" key="14">
    <source>
        <dbReference type="Ensembl" id="ENSGWIP00000007968.1"/>
    </source>
</evidence>
<comment type="subcellular location">
    <subcellularLocation>
        <location evidence="1">Membrane</location>
        <topology evidence="1">Multi-pass membrane protein</topology>
    </subcellularLocation>
</comment>
<sequence>MIYFRLYNTTSEGSQASGMVAYYDPVKTTFLVTCCIIVIFGSLGNGLVIYVTGFRMKRTVNSVWFLNLALADFLFTTILIFLIVSTSQNNEWPFGLFMCKFVSFVAGVNMFSSVFFLTAISVDRFLSVWVVVWAHNKHTVRKAQILSAVIWITAVVCSTPMVTFRTVEYIDEASIHVCVYHAEYTTDQKWSFYIYRFVVGFLIPFLIILVSYVAIGIRATQMRRRKQKSLRIISSVILAFFFCWVPFHIFSFLDLKDIEDPGLWDIVKVGLSLTNCLAYLNSCLNPILYVFMCEEFQKKLRQSICYVLESALAEDNVSSRSPRYTTPQLQRASHKMDIVPSFKNLYTGSQSASE</sequence>
<protein>
    <submittedName>
        <fullName evidence="14">Si:dkey-117a8.4</fullName>
    </submittedName>
</protein>
<dbReference type="PRINTS" id="PR00237">
    <property type="entry name" value="GPCRRHODOPSN"/>
</dbReference>
<proteinExistence type="inferred from homology"/>
<keyword evidence="6 12" id="KW-0472">Membrane</keyword>
<feature type="transmembrane region" description="Helical" evidence="12">
    <location>
        <begin position="269"/>
        <end position="291"/>
    </location>
</feature>
<name>A0A8C5DJU6_GOUWI</name>
<evidence type="ECO:0000256" key="6">
    <source>
        <dbReference type="ARBA" id="ARBA00023136"/>
    </source>
</evidence>
<organism evidence="14 15">
    <name type="scientific">Gouania willdenowi</name>
    <name type="common">Blunt-snouted clingfish</name>
    <name type="synonym">Lepadogaster willdenowi</name>
    <dbReference type="NCBI Taxonomy" id="441366"/>
    <lineage>
        <taxon>Eukaryota</taxon>
        <taxon>Metazoa</taxon>
        <taxon>Chordata</taxon>
        <taxon>Craniata</taxon>
        <taxon>Vertebrata</taxon>
        <taxon>Euteleostomi</taxon>
        <taxon>Actinopterygii</taxon>
        <taxon>Neopterygii</taxon>
        <taxon>Teleostei</taxon>
        <taxon>Neoteleostei</taxon>
        <taxon>Acanthomorphata</taxon>
        <taxon>Ovalentaria</taxon>
        <taxon>Blenniimorphae</taxon>
        <taxon>Blenniiformes</taxon>
        <taxon>Gobiesocoidei</taxon>
        <taxon>Gobiesocidae</taxon>
        <taxon>Gobiesocinae</taxon>
        <taxon>Gouania</taxon>
    </lineage>
</organism>
<feature type="domain" description="G-protein coupled receptors family 1 profile" evidence="13">
    <location>
        <begin position="44"/>
        <end position="289"/>
    </location>
</feature>
<dbReference type="Ensembl" id="ENSGWIT00000008906.1">
    <property type="protein sequence ID" value="ENSGWIP00000007968.1"/>
    <property type="gene ID" value="ENSGWIG00000004689.1"/>
</dbReference>
<dbReference type="GO" id="GO:0005886">
    <property type="term" value="C:plasma membrane"/>
    <property type="evidence" value="ECO:0007669"/>
    <property type="project" value="TreeGrafter"/>
</dbReference>
<feature type="transmembrane region" description="Helical" evidence="12">
    <location>
        <begin position="145"/>
        <end position="164"/>
    </location>
</feature>
<dbReference type="PROSITE" id="PS00237">
    <property type="entry name" value="G_PROTEIN_RECEP_F1_1"/>
    <property type="match status" value="1"/>
</dbReference>
<dbReference type="GO" id="GO:0006954">
    <property type="term" value="P:inflammatory response"/>
    <property type="evidence" value="ECO:0007669"/>
    <property type="project" value="TreeGrafter"/>
</dbReference>
<keyword evidence="5 11" id="KW-0297">G-protein coupled receptor</keyword>
<dbReference type="GO" id="GO:0004930">
    <property type="term" value="F:G protein-coupled receptor activity"/>
    <property type="evidence" value="ECO:0007669"/>
    <property type="project" value="UniProtKB-KW"/>
</dbReference>
<dbReference type="SUPFAM" id="SSF81321">
    <property type="entry name" value="Family A G protein-coupled receptor-like"/>
    <property type="match status" value="1"/>
</dbReference>
<reference evidence="14" key="1">
    <citation type="submission" date="2020-06" db="EMBL/GenBank/DDBJ databases">
        <authorList>
            <consortium name="Wellcome Sanger Institute Data Sharing"/>
        </authorList>
    </citation>
    <scope>NUCLEOTIDE SEQUENCE [LARGE SCALE GENOMIC DNA]</scope>
</reference>
<dbReference type="InterPro" id="IPR000276">
    <property type="entry name" value="GPCR_Rhodpsn"/>
</dbReference>
<dbReference type="FunFam" id="1.20.1070.10:FF:000034">
    <property type="entry name" value="G-protein coupled receptor 1"/>
    <property type="match status" value="1"/>
</dbReference>
<dbReference type="GO" id="GO:0007204">
    <property type="term" value="P:positive regulation of cytosolic calcium ion concentration"/>
    <property type="evidence" value="ECO:0007669"/>
    <property type="project" value="TreeGrafter"/>
</dbReference>
<dbReference type="Gene3D" id="1.20.1070.10">
    <property type="entry name" value="Rhodopsin 7-helix transmembrane proteins"/>
    <property type="match status" value="1"/>
</dbReference>
<evidence type="ECO:0000256" key="8">
    <source>
        <dbReference type="ARBA" id="ARBA00023170"/>
    </source>
</evidence>